<reference evidence="1" key="1">
    <citation type="submission" date="2021-05" db="EMBL/GenBank/DDBJ databases">
        <authorList>
            <person name="Pan Q."/>
            <person name="Jouanno E."/>
            <person name="Zahm M."/>
            <person name="Klopp C."/>
            <person name="Cabau C."/>
            <person name="Louis A."/>
            <person name="Berthelot C."/>
            <person name="Parey E."/>
            <person name="Roest Crollius H."/>
            <person name="Montfort J."/>
            <person name="Robinson-Rechavi M."/>
            <person name="Bouchez O."/>
            <person name="Lampietro C."/>
            <person name="Lopez Roques C."/>
            <person name="Donnadieu C."/>
            <person name="Postlethwait J."/>
            <person name="Bobe J."/>
            <person name="Dillon D."/>
            <person name="Chandos A."/>
            <person name="von Hippel F."/>
            <person name="Guiguen Y."/>
        </authorList>
    </citation>
    <scope>NUCLEOTIDE SEQUENCE</scope>
    <source>
        <strain evidence="1">YG-Jan2019</strain>
    </source>
</reference>
<dbReference type="Proteomes" id="UP001157502">
    <property type="component" value="Chromosome 6"/>
</dbReference>
<name>A0ACC2H558_DALPE</name>
<gene>
    <name evidence="1" type="ORF">DPEC_G00080160</name>
</gene>
<evidence type="ECO:0000313" key="1">
    <source>
        <dbReference type="EMBL" id="KAJ8010920.1"/>
    </source>
</evidence>
<dbReference type="EMBL" id="CM055733">
    <property type="protein sequence ID" value="KAJ8010920.1"/>
    <property type="molecule type" value="Genomic_DNA"/>
</dbReference>
<evidence type="ECO:0000313" key="2">
    <source>
        <dbReference type="Proteomes" id="UP001157502"/>
    </source>
</evidence>
<sequence>MDQCDINAQICITAAGTERLFCYLIWDWISIHNPIGNIRVPDQIQTRIRAMNVPTLIEVLLMCICCVPCGLATSYSTGSTTLSETNFTSSYPEADSVPLSRRKRYISQNDMLAILDYHNKVRGKVFPPASNMEYMTWDETLAKTAEDWAHVCQWEHGPRHLLRFLGQNLSVRTGRYRSILQLVKPWYDEVRDYVFPYPNDCNPRCPLKCQGPMCTHYTQMVWATTNKVGCAVHTCHNMNVWGNVWKRSTYLVCNYSSKGNWIGEAPYKVGVPCSACPPSYGGSCSNNMCFPALNTNYLQWFK</sequence>
<proteinExistence type="predicted"/>
<organism evidence="1 2">
    <name type="scientific">Dallia pectoralis</name>
    <name type="common">Alaska blackfish</name>
    <dbReference type="NCBI Taxonomy" id="75939"/>
    <lineage>
        <taxon>Eukaryota</taxon>
        <taxon>Metazoa</taxon>
        <taxon>Chordata</taxon>
        <taxon>Craniata</taxon>
        <taxon>Vertebrata</taxon>
        <taxon>Euteleostomi</taxon>
        <taxon>Actinopterygii</taxon>
        <taxon>Neopterygii</taxon>
        <taxon>Teleostei</taxon>
        <taxon>Protacanthopterygii</taxon>
        <taxon>Esociformes</taxon>
        <taxon>Umbridae</taxon>
        <taxon>Dallia</taxon>
    </lineage>
</organism>
<protein>
    <submittedName>
        <fullName evidence="1">Uncharacterized protein</fullName>
    </submittedName>
</protein>
<keyword evidence="2" id="KW-1185">Reference proteome</keyword>
<comment type="caution">
    <text evidence="1">The sequence shown here is derived from an EMBL/GenBank/DDBJ whole genome shotgun (WGS) entry which is preliminary data.</text>
</comment>
<accession>A0ACC2H558</accession>